<proteinExistence type="predicted"/>
<dbReference type="AlphaFoldDB" id="A0AA38FKH4"/>
<dbReference type="Proteomes" id="UP000824469">
    <property type="component" value="Unassembled WGS sequence"/>
</dbReference>
<accession>A0AA38FKH4</accession>
<gene>
    <name evidence="1" type="ORF">KI387_010088</name>
</gene>
<organism evidence="1 2">
    <name type="scientific">Taxus chinensis</name>
    <name type="common">Chinese yew</name>
    <name type="synonym">Taxus wallichiana var. chinensis</name>
    <dbReference type="NCBI Taxonomy" id="29808"/>
    <lineage>
        <taxon>Eukaryota</taxon>
        <taxon>Viridiplantae</taxon>
        <taxon>Streptophyta</taxon>
        <taxon>Embryophyta</taxon>
        <taxon>Tracheophyta</taxon>
        <taxon>Spermatophyta</taxon>
        <taxon>Pinopsida</taxon>
        <taxon>Pinidae</taxon>
        <taxon>Conifers II</taxon>
        <taxon>Cupressales</taxon>
        <taxon>Taxaceae</taxon>
        <taxon>Taxus</taxon>
    </lineage>
</organism>
<name>A0AA38FKH4_TAXCH</name>
<protein>
    <submittedName>
        <fullName evidence="1">Uncharacterized protein</fullName>
    </submittedName>
</protein>
<evidence type="ECO:0000313" key="1">
    <source>
        <dbReference type="EMBL" id="KAH9305684.1"/>
    </source>
</evidence>
<reference evidence="1 2" key="1">
    <citation type="journal article" date="2021" name="Nat. Plants">
        <title>The Taxus genome provides insights into paclitaxel biosynthesis.</title>
        <authorList>
            <person name="Xiong X."/>
            <person name="Gou J."/>
            <person name="Liao Q."/>
            <person name="Li Y."/>
            <person name="Zhou Q."/>
            <person name="Bi G."/>
            <person name="Li C."/>
            <person name="Du R."/>
            <person name="Wang X."/>
            <person name="Sun T."/>
            <person name="Guo L."/>
            <person name="Liang H."/>
            <person name="Lu P."/>
            <person name="Wu Y."/>
            <person name="Zhang Z."/>
            <person name="Ro D.K."/>
            <person name="Shang Y."/>
            <person name="Huang S."/>
            <person name="Yan J."/>
        </authorList>
    </citation>
    <scope>NUCLEOTIDE SEQUENCE [LARGE SCALE GENOMIC DNA]</scope>
    <source>
        <strain evidence="1">Ta-2019</strain>
    </source>
</reference>
<feature type="non-terminal residue" evidence="1">
    <location>
        <position position="101"/>
    </location>
</feature>
<sequence>MRNFMAKFNKRVNKVPVMIHPNLDGQNCFFINTQQPEVCYQLRRARVATLELSQSLAIKIEDDLIMVGKFKKTSLKGKSQETPNASEAILTKLANDVMALK</sequence>
<comment type="caution">
    <text evidence="1">The sequence shown here is derived from an EMBL/GenBank/DDBJ whole genome shotgun (WGS) entry which is preliminary data.</text>
</comment>
<evidence type="ECO:0000313" key="2">
    <source>
        <dbReference type="Proteomes" id="UP000824469"/>
    </source>
</evidence>
<dbReference type="EMBL" id="JAHRHJ020000008">
    <property type="protein sequence ID" value="KAH9305684.1"/>
    <property type="molecule type" value="Genomic_DNA"/>
</dbReference>
<keyword evidence="2" id="KW-1185">Reference proteome</keyword>